<dbReference type="InterPro" id="IPR044688">
    <property type="entry name" value="SCI-1-like"/>
</dbReference>
<protein>
    <recommendedName>
        <fullName evidence="3">Protein PXR1</fullName>
    </recommendedName>
</protein>
<accession>A0A6V7NPS1</accession>
<evidence type="ECO:0000313" key="2">
    <source>
        <dbReference type="EMBL" id="CAD1820548.1"/>
    </source>
</evidence>
<dbReference type="PANTHER" id="PTHR34117:SF1">
    <property type="entry name" value="STYLE CELL-CYCLE INHIBITOR 1"/>
    <property type="match status" value="1"/>
</dbReference>
<dbReference type="AlphaFoldDB" id="A0A6V7NPS1"/>
<name>A0A6V7NPS1_ANACO</name>
<dbReference type="PANTHER" id="PTHR34117">
    <property type="entry name" value="STYLE CELL-CYCLE INHIBITOR 1"/>
    <property type="match status" value="1"/>
</dbReference>
<evidence type="ECO:0008006" key="3">
    <source>
        <dbReference type="Google" id="ProtNLM"/>
    </source>
</evidence>
<organism evidence="2">
    <name type="scientific">Ananas comosus var. bracteatus</name>
    <name type="common">red pineapple</name>
    <dbReference type="NCBI Taxonomy" id="296719"/>
    <lineage>
        <taxon>Eukaryota</taxon>
        <taxon>Viridiplantae</taxon>
        <taxon>Streptophyta</taxon>
        <taxon>Embryophyta</taxon>
        <taxon>Tracheophyta</taxon>
        <taxon>Spermatophyta</taxon>
        <taxon>Magnoliopsida</taxon>
        <taxon>Liliopsida</taxon>
        <taxon>Poales</taxon>
        <taxon>Bromeliaceae</taxon>
        <taxon>Bromelioideae</taxon>
        <taxon>Ananas</taxon>
    </lineage>
</organism>
<feature type="compositionally biased region" description="Basic and acidic residues" evidence="1">
    <location>
        <begin position="47"/>
        <end position="64"/>
    </location>
</feature>
<evidence type="ECO:0000256" key="1">
    <source>
        <dbReference type="SAM" id="MobiDB-lite"/>
    </source>
</evidence>
<reference evidence="2" key="1">
    <citation type="submission" date="2020-07" db="EMBL/GenBank/DDBJ databases">
        <authorList>
            <person name="Lin J."/>
        </authorList>
    </citation>
    <scope>NUCLEOTIDE SEQUENCE</scope>
</reference>
<dbReference type="EMBL" id="LR862141">
    <property type="protein sequence ID" value="CAD1820548.1"/>
    <property type="molecule type" value="Genomic_DNA"/>
</dbReference>
<feature type="compositionally biased region" description="Basic residues" evidence="1">
    <location>
        <begin position="27"/>
        <end position="46"/>
    </location>
</feature>
<proteinExistence type="predicted"/>
<feature type="compositionally biased region" description="Basic and acidic residues" evidence="1">
    <location>
        <begin position="72"/>
        <end position="82"/>
    </location>
</feature>
<gene>
    <name evidence="2" type="ORF">CB5_LOCUS3759</name>
</gene>
<sequence>MGGEGRSRKRRSSPSPNPSQDDEERSAKHRKRRDERERKEKKKKSKSEKSHGSSRNRDGKEKKSKDKSKRSRKDDDSDFKELSKDDYFSKNNEFATWLKEERGIYFSDLSSDAARDLFSKFVKEWNSRNLESRYYQGIASGVRSAHNWKIKT</sequence>
<feature type="region of interest" description="Disordered" evidence="1">
    <location>
        <begin position="1"/>
        <end position="82"/>
    </location>
</feature>